<dbReference type="PANTHER" id="PTHR47655:SF3">
    <property type="entry name" value="ZN(II)2CYS6 TRANSCRIPTION FACTOR (EUROFUNG)"/>
    <property type="match status" value="1"/>
</dbReference>
<keyword evidence="1" id="KW-0539">Nucleus</keyword>
<organism evidence="3 4">
    <name type="scientific">Lachnellula suecica</name>
    <dbReference type="NCBI Taxonomy" id="602035"/>
    <lineage>
        <taxon>Eukaryota</taxon>
        <taxon>Fungi</taxon>
        <taxon>Dikarya</taxon>
        <taxon>Ascomycota</taxon>
        <taxon>Pezizomycotina</taxon>
        <taxon>Leotiomycetes</taxon>
        <taxon>Helotiales</taxon>
        <taxon>Lachnaceae</taxon>
        <taxon>Lachnellula</taxon>
    </lineage>
</organism>
<reference evidence="3 4" key="1">
    <citation type="submission" date="2018-05" db="EMBL/GenBank/DDBJ databases">
        <title>Genome sequencing and assembly of the regulated plant pathogen Lachnellula willkommii and related sister species for the development of diagnostic species identification markers.</title>
        <authorList>
            <person name="Giroux E."/>
            <person name="Bilodeau G."/>
        </authorList>
    </citation>
    <scope>NUCLEOTIDE SEQUENCE [LARGE SCALE GENOMIC DNA]</scope>
    <source>
        <strain evidence="3 4">CBS 268.59</strain>
    </source>
</reference>
<feature type="compositionally biased region" description="Basic residues" evidence="2">
    <location>
        <begin position="26"/>
        <end position="35"/>
    </location>
</feature>
<accession>A0A8T9CBS2</accession>
<protein>
    <submittedName>
        <fullName evidence="3">Fluconazole resistance protein</fullName>
    </submittedName>
</protein>
<dbReference type="InterPro" id="IPR052783">
    <property type="entry name" value="Metabolic/Drug-Res_Regulator"/>
</dbReference>
<feature type="region of interest" description="Disordered" evidence="2">
    <location>
        <begin position="19"/>
        <end position="52"/>
    </location>
</feature>
<dbReference type="InterPro" id="IPR036864">
    <property type="entry name" value="Zn2-C6_fun-type_DNA-bd_sf"/>
</dbReference>
<dbReference type="OrthoDB" id="3531579at2759"/>
<dbReference type="GO" id="GO:0000981">
    <property type="term" value="F:DNA-binding transcription factor activity, RNA polymerase II-specific"/>
    <property type="evidence" value="ECO:0007669"/>
    <property type="project" value="InterPro"/>
</dbReference>
<keyword evidence="4" id="KW-1185">Reference proteome</keyword>
<comment type="caution">
    <text evidence="3">The sequence shown here is derived from an EMBL/GenBank/DDBJ whole genome shotgun (WGS) entry which is preliminary data.</text>
</comment>
<proteinExistence type="predicted"/>
<dbReference type="AlphaFoldDB" id="A0A8T9CBS2"/>
<dbReference type="Proteomes" id="UP000469558">
    <property type="component" value="Unassembled WGS sequence"/>
</dbReference>
<evidence type="ECO:0000256" key="1">
    <source>
        <dbReference type="ARBA" id="ARBA00023242"/>
    </source>
</evidence>
<sequence length="302" mass="33951">MTPALPVYLEESKFHTLPGEKSLSKNIKKRARSPKRTASSPGSNGLASNERHKRVRKACERCRIKKTKGRTHPIDRQCDGGSPCKKCGDDGLVCVAGRRVTNECKQLPQGYAEFLENTQYTLIAIVQALYLMVRNGDTWELGEPEMNDRGVPVIHDIAKRLNCIPLQQDVPSRFSEDVEDHAEVQAQMCLTNREVGEEIQQNLLEDGTISSKDLELSNQQWHNFHRPLPSPPFPFPMRLPNQEPQSVESPESLNSTFCSWSTATEDDLFRPNDADTIIENDIMGYYAEFGTGGNVVDFPFGD</sequence>
<dbReference type="EMBL" id="QGMK01000280">
    <property type="protein sequence ID" value="TVY82746.1"/>
    <property type="molecule type" value="Genomic_DNA"/>
</dbReference>
<evidence type="ECO:0000313" key="3">
    <source>
        <dbReference type="EMBL" id="TVY82746.1"/>
    </source>
</evidence>
<evidence type="ECO:0000256" key="2">
    <source>
        <dbReference type="SAM" id="MobiDB-lite"/>
    </source>
</evidence>
<dbReference type="PANTHER" id="PTHR47655">
    <property type="entry name" value="QUINIC ACID UTILIZATION ACTIVATOR"/>
    <property type="match status" value="1"/>
</dbReference>
<feature type="compositionally biased region" description="Polar residues" evidence="2">
    <location>
        <begin position="36"/>
        <end position="47"/>
    </location>
</feature>
<evidence type="ECO:0000313" key="4">
    <source>
        <dbReference type="Proteomes" id="UP000469558"/>
    </source>
</evidence>
<dbReference type="CDD" id="cd00067">
    <property type="entry name" value="GAL4"/>
    <property type="match status" value="1"/>
</dbReference>
<dbReference type="InterPro" id="IPR001138">
    <property type="entry name" value="Zn2Cys6_DnaBD"/>
</dbReference>
<name>A0A8T9CBS2_9HELO</name>
<dbReference type="GO" id="GO:0008270">
    <property type="term" value="F:zinc ion binding"/>
    <property type="evidence" value="ECO:0007669"/>
    <property type="project" value="InterPro"/>
</dbReference>
<dbReference type="Gene3D" id="4.10.240.10">
    <property type="entry name" value="Zn(2)-C6 fungal-type DNA-binding domain"/>
    <property type="match status" value="1"/>
</dbReference>
<gene>
    <name evidence="3" type="primary">FCR1_1</name>
    <name evidence="3" type="ORF">LSUE1_G001421</name>
</gene>